<evidence type="ECO:0000313" key="4">
    <source>
        <dbReference type="Proteomes" id="UP000236724"/>
    </source>
</evidence>
<keyword evidence="1" id="KW-0812">Transmembrane</keyword>
<dbReference type="AlphaFoldDB" id="A0A1H6F9M7"/>
<dbReference type="Proteomes" id="UP000236724">
    <property type="component" value="Unassembled WGS sequence"/>
</dbReference>
<dbReference type="RefSeq" id="WP_103920540.1">
    <property type="nucleotide sequence ID" value="NZ_FMSV02000505.1"/>
</dbReference>
<evidence type="ECO:0000259" key="2">
    <source>
        <dbReference type="Pfam" id="PF14326"/>
    </source>
</evidence>
<proteinExistence type="predicted"/>
<keyword evidence="1" id="KW-0472">Membrane</keyword>
<evidence type="ECO:0000256" key="1">
    <source>
        <dbReference type="SAM" id="Phobius"/>
    </source>
</evidence>
<feature type="transmembrane region" description="Helical" evidence="1">
    <location>
        <begin position="201"/>
        <end position="220"/>
    </location>
</feature>
<keyword evidence="4" id="KW-1185">Reference proteome</keyword>
<feature type="domain" description="DUF4384" evidence="2">
    <location>
        <begin position="291"/>
        <end position="365"/>
    </location>
</feature>
<evidence type="ECO:0000313" key="3">
    <source>
        <dbReference type="EMBL" id="SEH06810.1"/>
    </source>
</evidence>
<accession>A0A1H6F9M7</accession>
<name>A0A1H6F9M7_9GAMM</name>
<protein>
    <recommendedName>
        <fullName evidence="2">DUF4384 domain-containing protein</fullName>
    </recommendedName>
</protein>
<dbReference type="Gene3D" id="3.30.230.10">
    <property type="match status" value="1"/>
</dbReference>
<dbReference type="Pfam" id="PF14326">
    <property type="entry name" value="DUF4384"/>
    <property type="match status" value="1"/>
</dbReference>
<dbReference type="InterPro" id="IPR025493">
    <property type="entry name" value="DUF4384"/>
</dbReference>
<reference evidence="3 4" key="1">
    <citation type="submission" date="2016-10" db="EMBL/GenBank/DDBJ databases">
        <authorList>
            <person name="de Groot N.N."/>
        </authorList>
    </citation>
    <scope>NUCLEOTIDE SEQUENCE [LARGE SCALE GENOMIC DNA]</scope>
    <source>
        <strain evidence="3">MBHS1</strain>
    </source>
</reference>
<organism evidence="3 4">
    <name type="scientific">Candidatus Venteria ishoeyi</name>
    <dbReference type="NCBI Taxonomy" id="1899563"/>
    <lineage>
        <taxon>Bacteria</taxon>
        <taxon>Pseudomonadati</taxon>
        <taxon>Pseudomonadota</taxon>
        <taxon>Gammaproteobacteria</taxon>
        <taxon>Thiotrichales</taxon>
        <taxon>Thiotrichaceae</taxon>
        <taxon>Venteria</taxon>
    </lineage>
</organism>
<gene>
    <name evidence="3" type="ORF">MBHS_02676</name>
</gene>
<dbReference type="EMBL" id="FMSV02000505">
    <property type="protein sequence ID" value="SEH06810.1"/>
    <property type="molecule type" value="Genomic_DNA"/>
</dbReference>
<keyword evidence="1" id="KW-1133">Transmembrane helix</keyword>
<dbReference type="InterPro" id="IPR014721">
    <property type="entry name" value="Ribsml_uS5_D2-typ_fold_subgr"/>
</dbReference>
<sequence length="410" mass="46662">MASLIDYDVYFPLKGHVSRLMPVTVTNYRENTPEYDRARCANRSKNQEVNQILECSRERESPTSAALSVYVQFDHDKHATFNSSSYTLALALADKCARFTPFPGKLVATGRLLAENRIGKIGHFQEKLQTIAQALAAKELHQGDVLIYPAENEQQASGEERQLLKQLRQQGLQLRAANNLEALSDLWSQRRQPEKRSTQHFALLSVVLLLATASVFFWPASAVKNTPPVVMPVITKASDCTSLPLDVARLQRCIEPDLLNPADFQVDYSYRQVKENYAQVYPLLDKAVLHVHDRFNIHLTSPQDAYVYLYLYNSHGELHDLITLSKKSHAVSRDQSITLPSAKTNFTLDDQTGTEILYFLASRVPETALQAQYQALKTARDQGRHEQVKQLQQPLLAYLQKHQQRYFLHQ</sequence>